<evidence type="ECO:0000256" key="1">
    <source>
        <dbReference type="ARBA" id="ARBA00022741"/>
    </source>
</evidence>
<dbReference type="GO" id="GO:0006355">
    <property type="term" value="P:regulation of DNA-templated transcription"/>
    <property type="evidence" value="ECO:0007669"/>
    <property type="project" value="InterPro"/>
</dbReference>
<reference evidence="9 10" key="2">
    <citation type="journal article" date="2010" name="Proc. Natl. Acad. Sci. U.S.A.">
        <title>A Nitrospira metagenome illuminates the physiology and evolution of globally important nitrite-oxidizing bacteria.</title>
        <authorList>
            <person name="Lucker S."/>
            <person name="Wagner M."/>
            <person name="Maixner F."/>
            <person name="Pelletier E."/>
            <person name="Koch H."/>
            <person name="Vacherie B."/>
            <person name="Rattei T."/>
            <person name="Sinninghe Damste J."/>
            <person name="Spieck E."/>
            <person name="Le Paslier D."/>
            <person name="Daims H."/>
        </authorList>
    </citation>
    <scope>NUCLEOTIDE SEQUENCE [LARGE SCALE GENOMIC DNA]</scope>
</reference>
<dbReference type="STRING" id="330214.NIDE1475"/>
<keyword evidence="1" id="KW-0547">Nucleotide-binding</keyword>
<dbReference type="PANTHER" id="PTHR32071">
    <property type="entry name" value="TRANSCRIPTIONAL REGULATORY PROTEIN"/>
    <property type="match status" value="1"/>
</dbReference>
<dbReference type="InterPro" id="IPR003018">
    <property type="entry name" value="GAF"/>
</dbReference>
<evidence type="ECO:0000313" key="8">
    <source>
        <dbReference type="EMBL" id="ACE75623.1"/>
    </source>
</evidence>
<dbReference type="Proteomes" id="UP000001660">
    <property type="component" value="Chromosome"/>
</dbReference>
<dbReference type="InterPro" id="IPR058031">
    <property type="entry name" value="AAA_lid_NorR"/>
</dbReference>
<protein>
    <submittedName>
        <fullName evidence="8">Nif-specific regulatory protein</fullName>
    </submittedName>
    <submittedName>
        <fullName evidence="9">Sigma-54 dependent transcriptional regulator NifA</fullName>
    </submittedName>
</protein>
<dbReference type="CDD" id="cd00009">
    <property type="entry name" value="AAA"/>
    <property type="match status" value="1"/>
</dbReference>
<dbReference type="GO" id="GO:0043565">
    <property type="term" value="F:sequence-specific DNA binding"/>
    <property type="evidence" value="ECO:0007669"/>
    <property type="project" value="InterPro"/>
</dbReference>
<dbReference type="InterPro" id="IPR029016">
    <property type="entry name" value="GAF-like_dom_sf"/>
</dbReference>
<dbReference type="InterPro" id="IPR003593">
    <property type="entry name" value="AAA+_ATPase"/>
</dbReference>
<evidence type="ECO:0000259" key="7">
    <source>
        <dbReference type="PROSITE" id="PS50045"/>
    </source>
</evidence>
<reference evidence="8" key="1">
    <citation type="journal article" date="2008" name="Environ. Microbiol.">
        <title>Environmental genomics reveals a functional chlorite dismutase in the nitrite-oxidizing bacterium 'Candidatus Nitrospira defluvii'.</title>
        <authorList>
            <person name="Maixner F."/>
            <person name="Wagner M."/>
            <person name="Lucker S."/>
            <person name="Pelletier E."/>
            <person name="Schmitz-Esser S."/>
            <person name="Hace K."/>
            <person name="Spieck E."/>
            <person name="Konrat R."/>
            <person name="Le Paslier D."/>
            <person name="Daims H."/>
        </authorList>
    </citation>
    <scope>NUCLEOTIDE SEQUENCE</scope>
</reference>
<dbReference type="Pfam" id="PF25601">
    <property type="entry name" value="AAA_lid_14"/>
    <property type="match status" value="1"/>
</dbReference>
<dbReference type="EMBL" id="EU559167">
    <property type="protein sequence ID" value="ACE75623.1"/>
    <property type="molecule type" value="Genomic_DNA"/>
</dbReference>
<dbReference type="AlphaFoldDB" id="B3U4Q6"/>
<gene>
    <name evidence="8" type="primary">nifA</name>
    <name evidence="9" type="ORF">NIDE1475</name>
</gene>
<dbReference type="InterPro" id="IPR009057">
    <property type="entry name" value="Homeodomain-like_sf"/>
</dbReference>
<dbReference type="Gene3D" id="3.40.50.300">
    <property type="entry name" value="P-loop containing nucleotide triphosphate hydrolases"/>
    <property type="match status" value="1"/>
</dbReference>
<keyword evidence="3" id="KW-0805">Transcription regulation</keyword>
<reference evidence="9" key="3">
    <citation type="submission" date="2010-03" db="EMBL/GenBank/DDBJ databases">
        <authorList>
            <person name="Genoscope - CEA"/>
        </authorList>
    </citation>
    <scope>NUCLEOTIDE SEQUENCE</scope>
</reference>
<dbReference type="SUPFAM" id="SSF46689">
    <property type="entry name" value="Homeodomain-like"/>
    <property type="match status" value="1"/>
</dbReference>
<dbReference type="PROSITE" id="PS50045">
    <property type="entry name" value="SIGMA54_INTERACT_4"/>
    <property type="match status" value="1"/>
</dbReference>
<feature type="domain" description="Sigma-54 factor interaction" evidence="7">
    <location>
        <begin position="198"/>
        <end position="427"/>
    </location>
</feature>
<accession>B3U4Q6</accession>
<evidence type="ECO:0000256" key="4">
    <source>
        <dbReference type="ARBA" id="ARBA00023125"/>
    </source>
</evidence>
<dbReference type="SUPFAM" id="SSF55781">
    <property type="entry name" value="GAF domain-like"/>
    <property type="match status" value="1"/>
</dbReference>
<dbReference type="HOGENOM" id="CLU_000445_95_2_0"/>
<keyword evidence="10" id="KW-1185">Reference proteome</keyword>
<evidence type="ECO:0000256" key="3">
    <source>
        <dbReference type="ARBA" id="ARBA00023015"/>
    </source>
</evidence>
<evidence type="ECO:0000256" key="5">
    <source>
        <dbReference type="ARBA" id="ARBA00023159"/>
    </source>
</evidence>
<dbReference type="InterPro" id="IPR002197">
    <property type="entry name" value="HTH_Fis"/>
</dbReference>
<dbReference type="FunFam" id="1.10.8.60:FF:000014">
    <property type="entry name" value="DNA-binding transcriptional regulator NtrC"/>
    <property type="match status" value="1"/>
</dbReference>
<dbReference type="EMBL" id="FP929003">
    <property type="protein sequence ID" value="CBK41218.1"/>
    <property type="molecule type" value="Genomic_DNA"/>
</dbReference>
<dbReference type="InterPro" id="IPR002078">
    <property type="entry name" value="Sigma_54_int"/>
</dbReference>
<dbReference type="OrthoDB" id="9767722at2"/>
<proteinExistence type="predicted"/>
<keyword evidence="5" id="KW-0010">Activator</keyword>
<dbReference type="Pfam" id="PF00158">
    <property type="entry name" value="Sigma54_activat"/>
    <property type="match status" value="1"/>
</dbReference>
<evidence type="ECO:0000256" key="6">
    <source>
        <dbReference type="ARBA" id="ARBA00023163"/>
    </source>
</evidence>
<dbReference type="PROSITE" id="PS00688">
    <property type="entry name" value="SIGMA54_INTERACT_3"/>
    <property type="match status" value="1"/>
</dbReference>
<keyword evidence="4" id="KW-0238">DNA-binding</keyword>
<organism evidence="8">
    <name type="scientific">Nitrospira defluvii</name>
    <dbReference type="NCBI Taxonomy" id="330214"/>
    <lineage>
        <taxon>Bacteria</taxon>
        <taxon>Pseudomonadati</taxon>
        <taxon>Nitrospirota</taxon>
        <taxon>Nitrospiria</taxon>
        <taxon>Nitrospirales</taxon>
        <taxon>Nitrospiraceae</taxon>
        <taxon>Nitrospira</taxon>
    </lineage>
</organism>
<dbReference type="InterPro" id="IPR027417">
    <property type="entry name" value="P-loop_NTPase"/>
</dbReference>
<keyword evidence="6" id="KW-0804">Transcription</keyword>
<dbReference type="Gene3D" id="1.10.8.60">
    <property type="match status" value="1"/>
</dbReference>
<dbReference type="Pfam" id="PF02954">
    <property type="entry name" value="HTH_8"/>
    <property type="match status" value="1"/>
</dbReference>
<dbReference type="GO" id="GO:0005524">
    <property type="term" value="F:ATP binding"/>
    <property type="evidence" value="ECO:0007669"/>
    <property type="project" value="UniProtKB-KW"/>
</dbReference>
<dbReference type="KEGG" id="nde:NIDE1475"/>
<dbReference type="InterPro" id="IPR025662">
    <property type="entry name" value="Sigma_54_int_dom_ATP-bd_1"/>
</dbReference>
<evidence type="ECO:0000256" key="2">
    <source>
        <dbReference type="ARBA" id="ARBA00022840"/>
    </source>
</evidence>
<dbReference type="FunFam" id="3.40.50.300:FF:000006">
    <property type="entry name" value="DNA-binding transcriptional regulator NtrC"/>
    <property type="match status" value="1"/>
</dbReference>
<evidence type="ECO:0000313" key="10">
    <source>
        <dbReference type="Proteomes" id="UP000001660"/>
    </source>
</evidence>
<dbReference type="PROSITE" id="PS00676">
    <property type="entry name" value="SIGMA54_INTERACT_2"/>
    <property type="match status" value="1"/>
</dbReference>
<dbReference type="Gene3D" id="1.10.10.60">
    <property type="entry name" value="Homeodomain-like"/>
    <property type="match status" value="1"/>
</dbReference>
<dbReference type="PANTHER" id="PTHR32071:SF117">
    <property type="entry name" value="PTS-DEPENDENT DIHYDROXYACETONE KINASE OPERON REGULATORY PROTEIN-RELATED"/>
    <property type="match status" value="1"/>
</dbReference>
<dbReference type="Gene3D" id="3.30.450.40">
    <property type="match status" value="1"/>
</dbReference>
<dbReference type="InterPro" id="IPR025944">
    <property type="entry name" value="Sigma_54_int_dom_CS"/>
</dbReference>
<dbReference type="Pfam" id="PF01590">
    <property type="entry name" value="GAF"/>
    <property type="match status" value="1"/>
</dbReference>
<sequence>MQRATLNFETLLEVTNALNSQRDIDSLWRVIADQIRKVIPWDRAGITLYESQTDSFRFYAVITNMATPALAHDSVIPREGSAVGWVHDNRRLHIREDLQKEQVFLEDRYYVQEGLGRMINMPLLVRDHCLGTLNIGSVQTGHLDQDDCKFLQQVATQIAYAIDHVLAYEQIQQLSDRLRRENEYLAEEVKASRNLRLVVGTSSSFRKVVDLLKAVAPTDTTVLLLGETGTGKEVLAQALHDLSLRCHKPFIRVNCAALPSGLIESELFGHERGAFTGAQLRRAGRFELAHTGTLFLDEIGEMPLETQAKLLRVLQDGMVDRIGGTQPVAVDVRLVAATNADLQAAVRQGTFRADLFYRLHIFPIALPPLRDRREDIHLLAQHFLALIGGKLKRAHLAFDPQSMARLLTYNWPGNVRELQNVIERAVILSGSSQVTVDEMLLPVVQAVHSPSSSLPVSLGDLERYHIIEVLEQTKWRIYGEQGAAHLLGLNPETLRSRLRKLGLRRPSSISPEPTALP</sequence>
<dbReference type="InterPro" id="IPR025943">
    <property type="entry name" value="Sigma_54_int_dom_ATP-bd_2"/>
</dbReference>
<dbReference type="PROSITE" id="PS00675">
    <property type="entry name" value="SIGMA54_INTERACT_1"/>
    <property type="match status" value="1"/>
</dbReference>
<dbReference type="eggNOG" id="COG3829">
    <property type="taxonomic scope" value="Bacteria"/>
</dbReference>
<dbReference type="SMART" id="SM00065">
    <property type="entry name" value="GAF"/>
    <property type="match status" value="1"/>
</dbReference>
<keyword evidence="2" id="KW-0067">ATP-binding</keyword>
<dbReference type="SUPFAM" id="SSF52540">
    <property type="entry name" value="P-loop containing nucleoside triphosphate hydrolases"/>
    <property type="match status" value="1"/>
</dbReference>
<name>B3U4Q6_9BACT</name>
<dbReference type="SMART" id="SM00382">
    <property type="entry name" value="AAA"/>
    <property type="match status" value="1"/>
</dbReference>
<evidence type="ECO:0000313" key="9">
    <source>
        <dbReference type="EMBL" id="CBK41218.1"/>
    </source>
</evidence>
<dbReference type="eggNOG" id="COG2203">
    <property type="taxonomic scope" value="Bacteria"/>
</dbReference>